<evidence type="ECO:0000256" key="1">
    <source>
        <dbReference type="ARBA" id="ARBA00004123"/>
    </source>
</evidence>
<feature type="domain" description="HMG box" evidence="7">
    <location>
        <begin position="317"/>
        <end position="381"/>
    </location>
</feature>
<evidence type="ECO:0000256" key="4">
    <source>
        <dbReference type="PROSITE-ProRule" id="PRU00267"/>
    </source>
</evidence>
<dbReference type="GO" id="GO:0003677">
    <property type="term" value="F:DNA binding"/>
    <property type="evidence" value="ECO:0007669"/>
    <property type="project" value="UniProtKB-UniRule"/>
</dbReference>
<dbReference type="AlphaFoldDB" id="A0A1J1ILM0"/>
<name>A0A1J1ILM0_9DIPT</name>
<evidence type="ECO:0000256" key="5">
    <source>
        <dbReference type="SAM" id="Coils"/>
    </source>
</evidence>
<dbReference type="OrthoDB" id="1919336at2759"/>
<feature type="DNA-binding region" description="HMG box" evidence="4">
    <location>
        <begin position="317"/>
        <end position="381"/>
    </location>
</feature>
<dbReference type="EMBL" id="CVRI01000055">
    <property type="protein sequence ID" value="CRL01056.1"/>
    <property type="molecule type" value="Genomic_DNA"/>
</dbReference>
<feature type="compositionally biased region" description="Basic and acidic residues" evidence="6">
    <location>
        <begin position="1"/>
        <end position="10"/>
    </location>
</feature>
<dbReference type="PANTHER" id="PTHR46318:SF3">
    <property type="entry name" value="UPSTREAM BINDING TRANSCRIPTION FACTOR"/>
    <property type="match status" value="1"/>
</dbReference>
<keyword evidence="9" id="KW-1185">Reference proteome</keyword>
<feature type="compositionally biased region" description="Basic and acidic residues" evidence="6">
    <location>
        <begin position="565"/>
        <end position="583"/>
    </location>
</feature>
<organism evidence="8 9">
    <name type="scientific">Clunio marinus</name>
    <dbReference type="NCBI Taxonomy" id="568069"/>
    <lineage>
        <taxon>Eukaryota</taxon>
        <taxon>Metazoa</taxon>
        <taxon>Ecdysozoa</taxon>
        <taxon>Arthropoda</taxon>
        <taxon>Hexapoda</taxon>
        <taxon>Insecta</taxon>
        <taxon>Pterygota</taxon>
        <taxon>Neoptera</taxon>
        <taxon>Endopterygota</taxon>
        <taxon>Diptera</taxon>
        <taxon>Nematocera</taxon>
        <taxon>Chironomoidea</taxon>
        <taxon>Chironomidae</taxon>
        <taxon>Clunio</taxon>
    </lineage>
</organism>
<reference evidence="8 9" key="1">
    <citation type="submission" date="2015-04" db="EMBL/GenBank/DDBJ databases">
        <authorList>
            <person name="Syromyatnikov M.Y."/>
            <person name="Popov V.N."/>
        </authorList>
    </citation>
    <scope>NUCLEOTIDE SEQUENCE [LARGE SCALE GENOMIC DNA]</scope>
</reference>
<dbReference type="InterPro" id="IPR009071">
    <property type="entry name" value="HMG_box_dom"/>
</dbReference>
<keyword evidence="5" id="KW-0175">Coiled coil</keyword>
<feature type="region of interest" description="Disordered" evidence="6">
    <location>
        <begin position="1"/>
        <end position="44"/>
    </location>
</feature>
<feature type="compositionally biased region" description="Acidic residues" evidence="6">
    <location>
        <begin position="25"/>
        <end position="35"/>
    </location>
</feature>
<feature type="compositionally biased region" description="Low complexity" evidence="6">
    <location>
        <begin position="457"/>
        <end position="468"/>
    </location>
</feature>
<gene>
    <name evidence="8" type="ORF">CLUMA_CG014161</name>
</gene>
<dbReference type="PROSITE" id="PS50118">
    <property type="entry name" value="HMG_BOX_2"/>
    <property type="match status" value="1"/>
</dbReference>
<proteinExistence type="predicted"/>
<dbReference type="InterPro" id="IPR018247">
    <property type="entry name" value="EF_Hand_1_Ca_BS"/>
</dbReference>
<evidence type="ECO:0000256" key="2">
    <source>
        <dbReference type="ARBA" id="ARBA00023125"/>
    </source>
</evidence>
<evidence type="ECO:0000313" key="9">
    <source>
        <dbReference type="Proteomes" id="UP000183832"/>
    </source>
</evidence>
<accession>A0A1J1ILM0</accession>
<dbReference type="SUPFAM" id="SSF47095">
    <property type="entry name" value="HMG-box"/>
    <property type="match status" value="2"/>
</dbReference>
<dbReference type="STRING" id="568069.A0A1J1ILM0"/>
<evidence type="ECO:0000256" key="3">
    <source>
        <dbReference type="ARBA" id="ARBA00023242"/>
    </source>
</evidence>
<dbReference type="GO" id="GO:0005634">
    <property type="term" value="C:nucleus"/>
    <property type="evidence" value="ECO:0007669"/>
    <property type="project" value="UniProtKB-SubCell"/>
</dbReference>
<evidence type="ECO:0000256" key="6">
    <source>
        <dbReference type="SAM" id="MobiDB-lite"/>
    </source>
</evidence>
<dbReference type="SMART" id="SM00398">
    <property type="entry name" value="HMG"/>
    <property type="match status" value="2"/>
</dbReference>
<dbReference type="PANTHER" id="PTHR46318">
    <property type="entry name" value="UPSTREAM BINDING TRANSCRIPTION FACTOR"/>
    <property type="match status" value="1"/>
</dbReference>
<dbReference type="PROSITE" id="PS00018">
    <property type="entry name" value="EF_HAND_1"/>
    <property type="match status" value="1"/>
</dbReference>
<feature type="region of interest" description="Disordered" evidence="6">
    <location>
        <begin position="409"/>
        <end position="488"/>
    </location>
</feature>
<sequence length="598" mass="69382">MPKVKAEIRDSSPSTTSDEKSISNDDGESSTDYEDVSPFKSNSKKVFSSTQIVNPKENLSRKTQIKKKLINHLQGSNVAHRKHTAAVRNIKWDSIQIDDFTTEELQNSLSEIIKSAGTSRTLHEILNDYESNWKKYEISNHPDFPSRPHIPSMQFFMVNRSKFEQKLEKENGGKKVAYRDVYKYGMQKFRELPEKKKQGYIDTYAANQEAFKEIKKQFFKDHPELKIGKSDSVSSRAGKKDEVFKSTLLLTPFHHYREKLFDEGTRVDFATVQKMWKELPILEKGKYIAEVADMDTDKEKRLSKEELKILDQYQGLPSRPISLYQLFCKKLFEETSKRKVKKTLTQVAEEWKKISKEEKSKLQNEVDKYTEEWREKMEAYIQKMPKDQQPMLRSKYNLYKFDQKHKRKITDSTNSLKSTNAKNDGRSKLSFDDDSDQEEFPMPKKIKKENGSPSLNDSDSSKVQTSSVSKEKSPLKSPKKQKLNEPVYPSQTTAHYYMTKIYDGKPSKVIKAYKKLDAKDKRMHRATMIQLRKQFLDESAAYVKNADPTAIVAFQLNIKKSREAQKEEITWHIDTGTDKESKKYSSSSDSSSSDSDSS</sequence>
<dbReference type="InterPro" id="IPR051762">
    <property type="entry name" value="UBF1"/>
</dbReference>
<dbReference type="Proteomes" id="UP000183832">
    <property type="component" value="Unassembled WGS sequence"/>
</dbReference>
<feature type="compositionally biased region" description="Low complexity" evidence="6">
    <location>
        <begin position="585"/>
        <end position="598"/>
    </location>
</feature>
<dbReference type="Gene3D" id="1.10.30.10">
    <property type="entry name" value="High mobility group box domain"/>
    <property type="match status" value="2"/>
</dbReference>
<feature type="region of interest" description="Disordered" evidence="6">
    <location>
        <begin position="565"/>
        <end position="598"/>
    </location>
</feature>
<protein>
    <submittedName>
        <fullName evidence="8">CLUMA_CG014161, isoform A</fullName>
    </submittedName>
</protein>
<feature type="coiled-coil region" evidence="5">
    <location>
        <begin position="352"/>
        <end position="379"/>
    </location>
</feature>
<keyword evidence="2 4" id="KW-0238">DNA-binding</keyword>
<comment type="subcellular location">
    <subcellularLocation>
        <location evidence="1">Nucleus</location>
    </subcellularLocation>
</comment>
<dbReference type="InterPro" id="IPR036910">
    <property type="entry name" value="HMG_box_dom_sf"/>
</dbReference>
<evidence type="ECO:0000259" key="7">
    <source>
        <dbReference type="PROSITE" id="PS50118"/>
    </source>
</evidence>
<feature type="compositionally biased region" description="Polar residues" evidence="6">
    <location>
        <begin position="411"/>
        <end position="422"/>
    </location>
</feature>
<keyword evidence="3 4" id="KW-0539">Nucleus</keyword>
<evidence type="ECO:0000313" key="8">
    <source>
        <dbReference type="EMBL" id="CRL01056.1"/>
    </source>
</evidence>